<dbReference type="InterPro" id="IPR012902">
    <property type="entry name" value="N_methyl_site"/>
</dbReference>
<evidence type="ECO:0000256" key="5">
    <source>
        <dbReference type="ARBA" id="ARBA00022519"/>
    </source>
</evidence>
<evidence type="ECO:0000313" key="13">
    <source>
        <dbReference type="EMBL" id="MBB4843558.1"/>
    </source>
</evidence>
<gene>
    <name evidence="13" type="ORF">HNP55_002081</name>
</gene>
<keyword evidence="7 11" id="KW-1133">Transmembrane helix</keyword>
<evidence type="ECO:0000256" key="4">
    <source>
        <dbReference type="ARBA" id="ARBA00022481"/>
    </source>
</evidence>
<evidence type="ECO:0000256" key="3">
    <source>
        <dbReference type="ARBA" id="ARBA00022475"/>
    </source>
</evidence>
<dbReference type="Pfam" id="PF12019">
    <property type="entry name" value="GspH"/>
    <property type="match status" value="1"/>
</dbReference>
<evidence type="ECO:0000256" key="8">
    <source>
        <dbReference type="ARBA" id="ARBA00023136"/>
    </source>
</evidence>
<name>A0A840LBI7_9BURK</name>
<reference evidence="13 14" key="1">
    <citation type="submission" date="2020-08" db="EMBL/GenBank/DDBJ databases">
        <title>Functional genomics of gut bacteria from endangered species of beetles.</title>
        <authorList>
            <person name="Carlos-Shanley C."/>
        </authorList>
    </citation>
    <scope>NUCLEOTIDE SEQUENCE [LARGE SCALE GENOMIC DNA]</scope>
    <source>
        <strain evidence="13 14">S00239</strain>
    </source>
</reference>
<keyword evidence="6 11" id="KW-0812">Transmembrane</keyword>
<evidence type="ECO:0000256" key="6">
    <source>
        <dbReference type="ARBA" id="ARBA00022692"/>
    </source>
</evidence>
<keyword evidence="5" id="KW-0997">Cell inner membrane</keyword>
<evidence type="ECO:0000256" key="10">
    <source>
        <dbReference type="ARBA" id="ARBA00030775"/>
    </source>
</evidence>
<evidence type="ECO:0000256" key="9">
    <source>
        <dbReference type="ARBA" id="ARBA00025772"/>
    </source>
</evidence>
<dbReference type="Pfam" id="PF07963">
    <property type="entry name" value="N_methyl"/>
    <property type="match status" value="1"/>
</dbReference>
<feature type="domain" description="General secretion pathway GspH" evidence="12">
    <location>
        <begin position="42"/>
        <end position="118"/>
    </location>
</feature>
<keyword evidence="4" id="KW-0488">Methylation</keyword>
<dbReference type="Gene3D" id="3.30.700.10">
    <property type="entry name" value="Glycoprotein, Type 4 Pilin"/>
    <property type="match status" value="1"/>
</dbReference>
<evidence type="ECO:0000259" key="12">
    <source>
        <dbReference type="Pfam" id="PF12019"/>
    </source>
</evidence>
<evidence type="ECO:0000256" key="1">
    <source>
        <dbReference type="ARBA" id="ARBA00004377"/>
    </source>
</evidence>
<keyword evidence="8 11" id="KW-0472">Membrane</keyword>
<dbReference type="InterPro" id="IPR022346">
    <property type="entry name" value="T2SS_GspH"/>
</dbReference>
<comment type="subcellular location">
    <subcellularLocation>
        <location evidence="1">Cell inner membrane</location>
        <topology evidence="1">Single-pass membrane protein</topology>
    </subcellularLocation>
</comment>
<dbReference type="GO" id="GO:0015627">
    <property type="term" value="C:type II protein secretion system complex"/>
    <property type="evidence" value="ECO:0007669"/>
    <property type="project" value="InterPro"/>
</dbReference>
<evidence type="ECO:0000256" key="11">
    <source>
        <dbReference type="SAM" id="Phobius"/>
    </source>
</evidence>
<dbReference type="EMBL" id="JACHLP010000004">
    <property type="protein sequence ID" value="MBB4843558.1"/>
    <property type="molecule type" value="Genomic_DNA"/>
</dbReference>
<feature type="transmembrane region" description="Helical" evidence="11">
    <location>
        <begin position="6"/>
        <end position="29"/>
    </location>
</feature>
<evidence type="ECO:0000256" key="7">
    <source>
        <dbReference type="ARBA" id="ARBA00022989"/>
    </source>
</evidence>
<keyword evidence="14" id="KW-1185">Reference proteome</keyword>
<keyword evidence="3" id="KW-1003">Cell membrane</keyword>
<dbReference type="GO" id="GO:0015628">
    <property type="term" value="P:protein secretion by the type II secretion system"/>
    <property type="evidence" value="ECO:0007669"/>
    <property type="project" value="InterPro"/>
</dbReference>
<comment type="caution">
    <text evidence="13">The sequence shown here is derived from an EMBL/GenBank/DDBJ whole genome shotgun (WGS) entry which is preliminary data.</text>
</comment>
<dbReference type="NCBIfam" id="TIGR02532">
    <property type="entry name" value="IV_pilin_GFxxxE"/>
    <property type="match status" value="1"/>
</dbReference>
<dbReference type="Proteomes" id="UP000562027">
    <property type="component" value="Unassembled WGS sequence"/>
</dbReference>
<dbReference type="GO" id="GO:0005886">
    <property type="term" value="C:plasma membrane"/>
    <property type="evidence" value="ECO:0007669"/>
    <property type="project" value="UniProtKB-SubCell"/>
</dbReference>
<protein>
    <recommendedName>
        <fullName evidence="2">Type II secretion system protein H</fullName>
    </recommendedName>
    <alternativeName>
        <fullName evidence="10">General secretion pathway protein H</fullName>
    </alternativeName>
</protein>
<dbReference type="PROSITE" id="PS00409">
    <property type="entry name" value="PROKAR_NTER_METHYL"/>
    <property type="match status" value="1"/>
</dbReference>
<organism evidence="13 14">
    <name type="scientific">Roseateles oligotrophus</name>
    <dbReference type="NCBI Taxonomy" id="1769250"/>
    <lineage>
        <taxon>Bacteria</taxon>
        <taxon>Pseudomonadati</taxon>
        <taxon>Pseudomonadota</taxon>
        <taxon>Betaproteobacteria</taxon>
        <taxon>Burkholderiales</taxon>
        <taxon>Sphaerotilaceae</taxon>
        <taxon>Roseateles</taxon>
    </lineage>
</organism>
<sequence length="159" mass="17592">MSQQGFTLLEAAVVIAITAILLAVAVPSYHNLLQRQQLRLAGEALAQDMRMARELSIRENTTVYISYKPGKQWCWGLSRGQACDCAAQVCSISRMDQEHFPHVLLDIAQDAAFSAGRGQVEQFGDAAFRTERGQHLRVSLNAMGRARLCGRDAPERQSC</sequence>
<dbReference type="RefSeq" id="WP_184298964.1">
    <property type="nucleotide sequence ID" value="NZ_JACHLP010000004.1"/>
</dbReference>
<dbReference type="AlphaFoldDB" id="A0A840LBI7"/>
<proteinExistence type="inferred from homology"/>
<accession>A0A840LBI7</accession>
<dbReference type="InterPro" id="IPR045584">
    <property type="entry name" value="Pilin-like"/>
</dbReference>
<comment type="similarity">
    <text evidence="9">Belongs to the GSP H family.</text>
</comment>
<evidence type="ECO:0000256" key="2">
    <source>
        <dbReference type="ARBA" id="ARBA00021549"/>
    </source>
</evidence>
<evidence type="ECO:0000313" key="14">
    <source>
        <dbReference type="Proteomes" id="UP000562027"/>
    </source>
</evidence>
<dbReference type="SUPFAM" id="SSF54523">
    <property type="entry name" value="Pili subunits"/>
    <property type="match status" value="1"/>
</dbReference>